<evidence type="ECO:0000256" key="1">
    <source>
        <dbReference type="SAM" id="MobiDB-lite"/>
    </source>
</evidence>
<proteinExistence type="predicted"/>
<feature type="region of interest" description="Disordered" evidence="1">
    <location>
        <begin position="68"/>
        <end position="105"/>
    </location>
</feature>
<name>A0A1I8F239_9PLAT</name>
<organism evidence="2 3">
    <name type="scientific">Macrostomum lignano</name>
    <dbReference type="NCBI Taxonomy" id="282301"/>
    <lineage>
        <taxon>Eukaryota</taxon>
        <taxon>Metazoa</taxon>
        <taxon>Spiralia</taxon>
        <taxon>Lophotrochozoa</taxon>
        <taxon>Platyhelminthes</taxon>
        <taxon>Rhabditophora</taxon>
        <taxon>Macrostomorpha</taxon>
        <taxon>Macrostomida</taxon>
        <taxon>Macrostomidae</taxon>
        <taxon>Macrostomum</taxon>
    </lineage>
</organism>
<dbReference type="WBParaSite" id="maker-unitig_14205-snap-gene-0.2-mRNA-1">
    <property type="protein sequence ID" value="maker-unitig_14205-snap-gene-0.2-mRNA-1"/>
    <property type="gene ID" value="maker-unitig_14205-snap-gene-0.2"/>
</dbReference>
<feature type="compositionally biased region" description="Basic residues" evidence="1">
    <location>
        <begin position="88"/>
        <end position="105"/>
    </location>
</feature>
<evidence type="ECO:0000313" key="2">
    <source>
        <dbReference type="Proteomes" id="UP000095280"/>
    </source>
</evidence>
<feature type="region of interest" description="Disordered" evidence="1">
    <location>
        <begin position="17"/>
        <end position="56"/>
    </location>
</feature>
<dbReference type="Proteomes" id="UP000095280">
    <property type="component" value="Unplaced"/>
</dbReference>
<keyword evidence="2" id="KW-1185">Reference proteome</keyword>
<feature type="region of interest" description="Disordered" evidence="1">
    <location>
        <begin position="124"/>
        <end position="151"/>
    </location>
</feature>
<feature type="compositionally biased region" description="Basic residues" evidence="1">
    <location>
        <begin position="33"/>
        <end position="47"/>
    </location>
</feature>
<accession>A0A1I8F239</accession>
<reference evidence="3" key="1">
    <citation type="submission" date="2016-11" db="UniProtKB">
        <authorList>
            <consortium name="WormBaseParasite"/>
        </authorList>
    </citation>
    <scope>IDENTIFICATION</scope>
</reference>
<evidence type="ECO:0000313" key="3">
    <source>
        <dbReference type="WBParaSite" id="maker-unitig_14205-snap-gene-0.2-mRNA-1"/>
    </source>
</evidence>
<feature type="compositionally biased region" description="Basic residues" evidence="1">
    <location>
        <begin position="142"/>
        <end position="151"/>
    </location>
</feature>
<sequence length="151" mass="17396">RRKRIFEPSRPGAAVAAREFGFVAPPGRGRGAEKRRCRRPPWRRRSRQSLGDRRTLCRPACGPGRSSCGWLGVSAPKPTAVLPPTRRPPQRRQHRQQPSYRRRLRRRLRRILRRRCLRRPTSTCCGLPAESPTQPAQSSLRLRGRRLSPSP</sequence>
<dbReference type="AlphaFoldDB" id="A0A1I8F239"/>
<protein>
    <submittedName>
        <fullName evidence="3">Uncharacterized protein</fullName>
    </submittedName>
</protein>